<sequence length="272" mass="30812">MSVLNSITDREEYAISFFAASVMDPDRPRHCGRCLLGGATQMTLGLKEEHKDLHDLNARLLSKRQTFCSSSICFLTKERTYQQLSELLHRLHTCNCDITTSIIALYHAHGNHAHNEHNPYSKTCNHNSNQTLSLVHLLFDRLAGILLASSLPKVSKGASHKRWPNDIHDVIVYTPQILTDSVRQWNLLLAGPAALNFLAGALNICGRVLAFTLIRSDIFLKHLIISVRSLCKRVRKRQVENTTLPLPTLYNFFAVLTKECPQPRLFWSLGFQ</sequence>
<dbReference type="GeneID" id="85352525"/>
<proteinExistence type="predicted"/>
<keyword evidence="2" id="KW-1185">Reference proteome</keyword>
<organism evidence="1 2">
    <name type="scientific">Armillaria tabescens</name>
    <name type="common">Ringless honey mushroom</name>
    <name type="synonym">Agaricus tabescens</name>
    <dbReference type="NCBI Taxonomy" id="1929756"/>
    <lineage>
        <taxon>Eukaryota</taxon>
        <taxon>Fungi</taxon>
        <taxon>Dikarya</taxon>
        <taxon>Basidiomycota</taxon>
        <taxon>Agaricomycotina</taxon>
        <taxon>Agaricomycetes</taxon>
        <taxon>Agaricomycetidae</taxon>
        <taxon>Agaricales</taxon>
        <taxon>Marasmiineae</taxon>
        <taxon>Physalacriaceae</taxon>
        <taxon>Desarmillaria</taxon>
    </lineage>
</organism>
<reference evidence="1" key="1">
    <citation type="submission" date="2023-06" db="EMBL/GenBank/DDBJ databases">
        <authorList>
            <consortium name="Lawrence Berkeley National Laboratory"/>
            <person name="Ahrendt S."/>
            <person name="Sahu N."/>
            <person name="Indic B."/>
            <person name="Wong-Bajracharya J."/>
            <person name="Merenyi Z."/>
            <person name="Ke H.-M."/>
            <person name="Monk M."/>
            <person name="Kocsube S."/>
            <person name="Drula E."/>
            <person name="Lipzen A."/>
            <person name="Balint B."/>
            <person name="Henrissat B."/>
            <person name="Andreopoulos B."/>
            <person name="Martin F.M."/>
            <person name="Harder C.B."/>
            <person name="Rigling D."/>
            <person name="Ford K.L."/>
            <person name="Foster G.D."/>
            <person name="Pangilinan J."/>
            <person name="Papanicolaou A."/>
            <person name="Barry K."/>
            <person name="LaButti K."/>
            <person name="Viragh M."/>
            <person name="Koriabine M."/>
            <person name="Yan M."/>
            <person name="Riley R."/>
            <person name="Champramary S."/>
            <person name="Plett K.L."/>
            <person name="Tsai I.J."/>
            <person name="Slot J."/>
            <person name="Sipos G."/>
            <person name="Plett J."/>
            <person name="Nagy L.G."/>
            <person name="Grigoriev I.V."/>
        </authorList>
    </citation>
    <scope>NUCLEOTIDE SEQUENCE</scope>
    <source>
        <strain evidence="1">CCBAS 213</strain>
    </source>
</reference>
<gene>
    <name evidence="1" type="ORF">EV420DRAFT_13626</name>
</gene>
<evidence type="ECO:0000313" key="1">
    <source>
        <dbReference type="EMBL" id="KAK0469191.1"/>
    </source>
</evidence>
<evidence type="ECO:0000313" key="2">
    <source>
        <dbReference type="Proteomes" id="UP001175211"/>
    </source>
</evidence>
<comment type="caution">
    <text evidence="1">The sequence shown here is derived from an EMBL/GenBank/DDBJ whole genome shotgun (WGS) entry which is preliminary data.</text>
</comment>
<dbReference type="Proteomes" id="UP001175211">
    <property type="component" value="Unassembled WGS sequence"/>
</dbReference>
<dbReference type="RefSeq" id="XP_060338984.1">
    <property type="nucleotide sequence ID" value="XM_060468977.1"/>
</dbReference>
<dbReference type="AlphaFoldDB" id="A0AA39NP41"/>
<accession>A0AA39NP41</accession>
<protein>
    <submittedName>
        <fullName evidence="1">Uncharacterized protein</fullName>
    </submittedName>
</protein>
<name>A0AA39NP41_ARMTA</name>
<dbReference type="EMBL" id="JAUEPS010000001">
    <property type="protein sequence ID" value="KAK0469191.1"/>
    <property type="molecule type" value="Genomic_DNA"/>
</dbReference>